<evidence type="ECO:0000313" key="4">
    <source>
        <dbReference type="EMBL" id="MBN7821538.1"/>
    </source>
</evidence>
<accession>A0ABS3CWR0</accession>
<dbReference type="InterPro" id="IPR009057">
    <property type="entry name" value="Homeodomain-like_sf"/>
</dbReference>
<evidence type="ECO:0000256" key="1">
    <source>
        <dbReference type="ARBA" id="ARBA00023125"/>
    </source>
</evidence>
<evidence type="ECO:0000259" key="3">
    <source>
        <dbReference type="PROSITE" id="PS50977"/>
    </source>
</evidence>
<dbReference type="InterPro" id="IPR001647">
    <property type="entry name" value="HTH_TetR"/>
</dbReference>
<dbReference type="PRINTS" id="PR00455">
    <property type="entry name" value="HTHTETR"/>
</dbReference>
<dbReference type="SUPFAM" id="SSF46689">
    <property type="entry name" value="Homeodomain-like"/>
    <property type="match status" value="1"/>
</dbReference>
<dbReference type="InterPro" id="IPR039536">
    <property type="entry name" value="TetR_C_Proteobacteria"/>
</dbReference>
<organism evidence="4 5">
    <name type="scientific">Bowmanella yangjiangensis</name>
    <dbReference type="NCBI Taxonomy" id="2811230"/>
    <lineage>
        <taxon>Bacteria</taxon>
        <taxon>Pseudomonadati</taxon>
        <taxon>Pseudomonadota</taxon>
        <taxon>Gammaproteobacteria</taxon>
        <taxon>Alteromonadales</taxon>
        <taxon>Alteromonadaceae</taxon>
        <taxon>Bowmanella</taxon>
    </lineage>
</organism>
<dbReference type="PANTHER" id="PTHR30055">
    <property type="entry name" value="HTH-TYPE TRANSCRIPTIONAL REGULATOR RUTR"/>
    <property type="match status" value="1"/>
</dbReference>
<evidence type="ECO:0000256" key="2">
    <source>
        <dbReference type="PROSITE-ProRule" id="PRU00335"/>
    </source>
</evidence>
<keyword evidence="1 2" id="KW-0238">DNA-binding</keyword>
<dbReference type="Proteomes" id="UP000663992">
    <property type="component" value="Unassembled WGS sequence"/>
</dbReference>
<feature type="domain" description="HTH tetR-type" evidence="3">
    <location>
        <begin position="16"/>
        <end position="76"/>
    </location>
</feature>
<evidence type="ECO:0000313" key="5">
    <source>
        <dbReference type="Proteomes" id="UP000663992"/>
    </source>
</evidence>
<keyword evidence="5" id="KW-1185">Reference proteome</keyword>
<dbReference type="Pfam" id="PF00440">
    <property type="entry name" value="TetR_N"/>
    <property type="match status" value="1"/>
</dbReference>
<proteinExistence type="predicted"/>
<name>A0ABS3CWR0_9ALTE</name>
<dbReference type="Pfam" id="PF14246">
    <property type="entry name" value="TetR_C_7"/>
    <property type="match status" value="1"/>
</dbReference>
<dbReference type="PANTHER" id="PTHR30055:SF146">
    <property type="entry name" value="HTH-TYPE TRANSCRIPTIONAL DUAL REGULATOR CECR"/>
    <property type="match status" value="1"/>
</dbReference>
<dbReference type="Gene3D" id="1.10.357.10">
    <property type="entry name" value="Tetracycline Repressor, domain 2"/>
    <property type="match status" value="1"/>
</dbReference>
<protein>
    <submittedName>
        <fullName evidence="4">TetR/AcrR family transcriptional regulator</fullName>
    </submittedName>
</protein>
<reference evidence="4 5" key="1">
    <citation type="submission" date="2021-03" db="EMBL/GenBank/DDBJ databases">
        <title>novel species isolated from a fishpond in China.</title>
        <authorList>
            <person name="Lu H."/>
            <person name="Cai Z."/>
        </authorList>
    </citation>
    <scope>NUCLEOTIDE SEQUENCE [LARGE SCALE GENOMIC DNA]</scope>
    <source>
        <strain evidence="4 5">Y57</strain>
    </source>
</reference>
<dbReference type="Gene3D" id="1.10.10.60">
    <property type="entry name" value="Homeodomain-like"/>
    <property type="match status" value="1"/>
</dbReference>
<feature type="DNA-binding region" description="H-T-H motif" evidence="2">
    <location>
        <begin position="39"/>
        <end position="58"/>
    </location>
</feature>
<gene>
    <name evidence="4" type="ORF">J0A65_16835</name>
</gene>
<dbReference type="PROSITE" id="PS50977">
    <property type="entry name" value="HTH_TETR_2"/>
    <property type="match status" value="1"/>
</dbReference>
<comment type="caution">
    <text evidence="4">The sequence shown here is derived from an EMBL/GenBank/DDBJ whole genome shotgun (WGS) entry which is preliminary data.</text>
</comment>
<dbReference type="EMBL" id="JAFKCS010000019">
    <property type="protein sequence ID" value="MBN7821538.1"/>
    <property type="molecule type" value="Genomic_DNA"/>
</dbReference>
<dbReference type="InterPro" id="IPR050109">
    <property type="entry name" value="HTH-type_TetR-like_transc_reg"/>
</dbReference>
<sequence length="211" mass="24333">MYRQLLTEELSLGRSDEKHNDILCAAIREFCEKGMMATTMEAIASRACVSKRTLYKHYPCKEDLLDAVVSLLLERVEPLQKMTFDPQRPIAEQLKELSQKVLSLVCDEHYLRLSKIVIIESMRSEKEALRLNQKFSDCEQDMHNWFIQASKAGALGQLEPGLAAAMFYGAIKEMAFWDQAICWKPLLNEQEARKLMEQTCRFFLTAIQSKC</sequence>